<keyword evidence="1" id="KW-0812">Transmembrane</keyword>
<evidence type="ECO:0000256" key="1">
    <source>
        <dbReference type="SAM" id="Phobius"/>
    </source>
</evidence>
<dbReference type="EMBL" id="BAABEO010000008">
    <property type="protein sequence ID" value="GAA3673115.1"/>
    <property type="molecule type" value="Genomic_DNA"/>
</dbReference>
<evidence type="ECO:0008006" key="4">
    <source>
        <dbReference type="Google" id="ProtNLM"/>
    </source>
</evidence>
<evidence type="ECO:0000313" key="3">
    <source>
        <dbReference type="Proteomes" id="UP001500752"/>
    </source>
</evidence>
<organism evidence="2 3">
    <name type="scientific">Arthrobacter ginkgonis</name>
    <dbReference type="NCBI Taxonomy" id="1630594"/>
    <lineage>
        <taxon>Bacteria</taxon>
        <taxon>Bacillati</taxon>
        <taxon>Actinomycetota</taxon>
        <taxon>Actinomycetes</taxon>
        <taxon>Micrococcales</taxon>
        <taxon>Micrococcaceae</taxon>
        <taxon>Arthrobacter</taxon>
    </lineage>
</organism>
<gene>
    <name evidence="2" type="ORF">GCM10023081_09350</name>
</gene>
<accession>A0ABP7BZH8</accession>
<dbReference type="Pfam" id="PF04964">
    <property type="entry name" value="Flp_Fap"/>
    <property type="match status" value="1"/>
</dbReference>
<proteinExistence type="predicted"/>
<dbReference type="InterPro" id="IPR007047">
    <property type="entry name" value="Flp_Fap"/>
</dbReference>
<reference evidence="3" key="1">
    <citation type="journal article" date="2019" name="Int. J. Syst. Evol. Microbiol.">
        <title>The Global Catalogue of Microorganisms (GCM) 10K type strain sequencing project: providing services to taxonomists for standard genome sequencing and annotation.</title>
        <authorList>
            <consortium name="The Broad Institute Genomics Platform"/>
            <consortium name="The Broad Institute Genome Sequencing Center for Infectious Disease"/>
            <person name="Wu L."/>
            <person name="Ma J."/>
        </authorList>
    </citation>
    <scope>NUCLEOTIDE SEQUENCE [LARGE SCALE GENOMIC DNA]</scope>
    <source>
        <strain evidence="3">JCM 30742</strain>
    </source>
</reference>
<name>A0ABP7BZH8_9MICC</name>
<keyword evidence="3" id="KW-1185">Reference proteome</keyword>
<comment type="caution">
    <text evidence="2">The sequence shown here is derived from an EMBL/GenBank/DDBJ whole genome shotgun (WGS) entry which is preliminary data.</text>
</comment>
<feature type="transmembrane region" description="Helical" evidence="1">
    <location>
        <begin position="28"/>
        <end position="49"/>
    </location>
</feature>
<dbReference type="Proteomes" id="UP001500752">
    <property type="component" value="Unassembled WGS sequence"/>
</dbReference>
<keyword evidence="1" id="KW-0472">Membrane</keyword>
<keyword evidence="1" id="KW-1133">Transmembrane helix</keyword>
<evidence type="ECO:0000313" key="2">
    <source>
        <dbReference type="EMBL" id="GAA3673115.1"/>
    </source>
</evidence>
<protein>
    <recommendedName>
        <fullName evidence="4">Flp family type IVb pilin</fullName>
    </recommendedName>
</protein>
<sequence>MNTIAAHIMTTIHVLGVKLKREEKGATAVEYGIMVALIAVVIITVVGTIGTDLLAKFTQVANAI</sequence>